<dbReference type="Gene3D" id="1.10.10.60">
    <property type="entry name" value="Homeodomain-like"/>
    <property type="match status" value="2"/>
</dbReference>
<dbReference type="SMART" id="SM00448">
    <property type="entry name" value="REC"/>
    <property type="match status" value="1"/>
</dbReference>
<keyword evidence="1" id="KW-0805">Transcription regulation</keyword>
<proteinExistence type="predicted"/>
<name>A0ABV8K7I7_9BACL</name>
<comment type="caution">
    <text evidence="7">The sequence shown here is derived from an EMBL/GenBank/DDBJ whole genome shotgun (WGS) entry which is preliminary data.</text>
</comment>
<dbReference type="SUPFAM" id="SSF46689">
    <property type="entry name" value="Homeodomain-like"/>
    <property type="match status" value="2"/>
</dbReference>
<reference evidence="8" key="1">
    <citation type="journal article" date="2019" name="Int. J. Syst. Evol. Microbiol.">
        <title>The Global Catalogue of Microorganisms (GCM) 10K type strain sequencing project: providing services to taxonomists for standard genome sequencing and annotation.</title>
        <authorList>
            <consortium name="The Broad Institute Genomics Platform"/>
            <consortium name="The Broad Institute Genome Sequencing Center for Infectious Disease"/>
            <person name="Wu L."/>
            <person name="Ma J."/>
        </authorList>
    </citation>
    <scope>NUCLEOTIDE SEQUENCE [LARGE SCALE GENOMIC DNA]</scope>
    <source>
        <strain evidence="8">IBRC-M 10987</strain>
    </source>
</reference>
<evidence type="ECO:0000256" key="4">
    <source>
        <dbReference type="PROSITE-ProRule" id="PRU00169"/>
    </source>
</evidence>
<dbReference type="RefSeq" id="WP_377720568.1">
    <property type="nucleotide sequence ID" value="NZ_JBHSAM010000028.1"/>
</dbReference>
<feature type="domain" description="Response regulatory" evidence="6">
    <location>
        <begin position="3"/>
        <end position="120"/>
    </location>
</feature>
<dbReference type="Pfam" id="PF00072">
    <property type="entry name" value="Response_reg"/>
    <property type="match status" value="1"/>
</dbReference>
<dbReference type="SMART" id="SM00342">
    <property type="entry name" value="HTH_ARAC"/>
    <property type="match status" value="1"/>
</dbReference>
<evidence type="ECO:0000256" key="2">
    <source>
        <dbReference type="ARBA" id="ARBA00023125"/>
    </source>
</evidence>
<dbReference type="PRINTS" id="PR00032">
    <property type="entry name" value="HTHARAC"/>
</dbReference>
<dbReference type="SUPFAM" id="SSF52172">
    <property type="entry name" value="CheY-like"/>
    <property type="match status" value="1"/>
</dbReference>
<dbReference type="PROSITE" id="PS50110">
    <property type="entry name" value="RESPONSE_REGULATORY"/>
    <property type="match status" value="1"/>
</dbReference>
<evidence type="ECO:0000313" key="7">
    <source>
        <dbReference type="EMBL" id="MFC4101980.1"/>
    </source>
</evidence>
<evidence type="ECO:0000259" key="6">
    <source>
        <dbReference type="PROSITE" id="PS50110"/>
    </source>
</evidence>
<dbReference type="InterPro" id="IPR011006">
    <property type="entry name" value="CheY-like_superfamily"/>
</dbReference>
<dbReference type="InterPro" id="IPR018062">
    <property type="entry name" value="HTH_AraC-typ_CS"/>
</dbReference>
<evidence type="ECO:0000313" key="8">
    <source>
        <dbReference type="Proteomes" id="UP001595715"/>
    </source>
</evidence>
<keyword evidence="3" id="KW-0804">Transcription</keyword>
<dbReference type="Proteomes" id="UP001595715">
    <property type="component" value="Unassembled WGS sequence"/>
</dbReference>
<feature type="domain" description="HTH araC/xylS-type" evidence="5">
    <location>
        <begin position="436"/>
        <end position="533"/>
    </location>
</feature>
<dbReference type="PROSITE" id="PS01124">
    <property type="entry name" value="HTH_ARAC_FAMILY_2"/>
    <property type="match status" value="1"/>
</dbReference>
<gene>
    <name evidence="7" type="ORF">ACFOZ8_20215</name>
</gene>
<dbReference type="Pfam" id="PF12833">
    <property type="entry name" value="HTH_18"/>
    <property type="match status" value="1"/>
</dbReference>
<dbReference type="CDD" id="cd17536">
    <property type="entry name" value="REC_YesN-like"/>
    <property type="match status" value="1"/>
</dbReference>
<keyword evidence="2" id="KW-0238">DNA-binding</keyword>
<dbReference type="PANTHER" id="PTHR43280:SF10">
    <property type="entry name" value="REGULATORY PROTEIN POCR"/>
    <property type="match status" value="1"/>
</dbReference>
<protein>
    <submittedName>
        <fullName evidence="7">Helix-turn-helix domain-containing protein</fullName>
    </submittedName>
</protein>
<accession>A0ABV8K7I7</accession>
<keyword evidence="8" id="KW-1185">Reference proteome</keyword>
<dbReference type="InterPro" id="IPR020449">
    <property type="entry name" value="Tscrpt_reg_AraC-type_HTH"/>
</dbReference>
<dbReference type="PROSITE" id="PS00041">
    <property type="entry name" value="HTH_ARAC_FAMILY_1"/>
    <property type="match status" value="1"/>
</dbReference>
<dbReference type="InterPro" id="IPR001789">
    <property type="entry name" value="Sig_transdc_resp-reg_receiver"/>
</dbReference>
<sequence length="533" mass="60963">MYKVMLVDDDYPVLELLSEAVDWASCGLRLDGMYENGEAAWASAQTDPPDILVTDIGMPKMDGLELAAKMKGMNPSMRVAILSCHSEFEYAREAMRLSIQDYLLKDQLEPEDLMQVLDKFKRGLDGERQWMREQDQMKQLADETRPLRKEKTFRDFIQQPMLSADYWQTELSAYGLLRDGGHCLPVIGCLDDYSGVRHRFASAQTLAFAVNNALGELVRGLPLHVVHVGYNERQSLLLFAFMPGIKTNVVDQVQESLRVIGRSLERVLKIRMSFLVGSGCHTPEKLKVALTGLIGGVEQRFYLAPGAIAKWEPGFAVTSGLFDDYERAGAEMREALLARDERRIAAMTDEWRSRLLARRHPSEEVKDWVLKLLIDLRLKLRAMLCLSSFATAETLHKELTGFDTLRDLFDWLKAHLRTYIAARQEVPAAGRRREIAEAYTYVALHLGRRITLDEVAAHLHMNPSYFSRFFKKETGQTFIEYVTRAKMERAKELLDQTRHTVQEICDRLGYDNQSYFIKTFKSHAGMTPAEYRG</sequence>
<keyword evidence="4" id="KW-0597">Phosphoprotein</keyword>
<evidence type="ECO:0000256" key="3">
    <source>
        <dbReference type="ARBA" id="ARBA00023163"/>
    </source>
</evidence>
<feature type="modified residue" description="4-aspartylphosphate" evidence="4">
    <location>
        <position position="55"/>
    </location>
</feature>
<evidence type="ECO:0000259" key="5">
    <source>
        <dbReference type="PROSITE" id="PS01124"/>
    </source>
</evidence>
<dbReference type="EMBL" id="JBHSAM010000028">
    <property type="protein sequence ID" value="MFC4101980.1"/>
    <property type="molecule type" value="Genomic_DNA"/>
</dbReference>
<dbReference type="InterPro" id="IPR009057">
    <property type="entry name" value="Homeodomain-like_sf"/>
</dbReference>
<organism evidence="7 8">
    <name type="scientific">Paenibacillus xanthanilyticus</name>
    <dbReference type="NCBI Taxonomy" id="1783531"/>
    <lineage>
        <taxon>Bacteria</taxon>
        <taxon>Bacillati</taxon>
        <taxon>Bacillota</taxon>
        <taxon>Bacilli</taxon>
        <taxon>Bacillales</taxon>
        <taxon>Paenibacillaceae</taxon>
        <taxon>Paenibacillus</taxon>
    </lineage>
</organism>
<dbReference type="InterPro" id="IPR018060">
    <property type="entry name" value="HTH_AraC"/>
</dbReference>
<evidence type="ECO:0000256" key="1">
    <source>
        <dbReference type="ARBA" id="ARBA00023015"/>
    </source>
</evidence>
<dbReference type="Gene3D" id="3.40.50.2300">
    <property type="match status" value="1"/>
</dbReference>
<dbReference type="PANTHER" id="PTHR43280">
    <property type="entry name" value="ARAC-FAMILY TRANSCRIPTIONAL REGULATOR"/>
    <property type="match status" value="1"/>
</dbReference>